<evidence type="ECO:0000313" key="1">
    <source>
        <dbReference type="EMBL" id="KAG5267508.1"/>
    </source>
</evidence>
<evidence type="ECO:0000313" key="2">
    <source>
        <dbReference type="Proteomes" id="UP000823561"/>
    </source>
</evidence>
<sequence>MDETKKKNKKTKKKLQKLLIKELKRVEPGKTGLDNRAYEDGFTKPMDIPEHVLSALNELEALRVNTDEDVDETKNKNKKKTKMELQRFLINQLNHVGQGKTGLDNKVYKKEFTMPMEIPEDVLNILGDLDTFLDKELEKSERYE</sequence>
<dbReference type="EMBL" id="JADWDJ010000017">
    <property type="protein sequence ID" value="KAG5267508.1"/>
    <property type="molecule type" value="Genomic_DNA"/>
</dbReference>
<gene>
    <name evidence="1" type="ORF">AALO_G00222510</name>
</gene>
<name>A0AAV6FXF7_9TELE</name>
<comment type="caution">
    <text evidence="1">The sequence shown here is derived from an EMBL/GenBank/DDBJ whole genome shotgun (WGS) entry which is preliminary data.</text>
</comment>
<accession>A0AAV6FXF7</accession>
<keyword evidence="2" id="KW-1185">Reference proteome</keyword>
<dbReference type="Proteomes" id="UP000823561">
    <property type="component" value="Chromosome 17"/>
</dbReference>
<dbReference type="AlphaFoldDB" id="A0AAV6FXF7"/>
<reference evidence="1 2" key="1">
    <citation type="submission" date="2020-10" db="EMBL/GenBank/DDBJ databases">
        <title>Chromosome-scale genome assembly of the Allis shad, Alosa alosa.</title>
        <authorList>
            <person name="Margot Z."/>
            <person name="Christophe K."/>
            <person name="Cabau C."/>
            <person name="Louis A."/>
            <person name="Berthelot C."/>
            <person name="Parey E."/>
            <person name="Roest Crollius H."/>
            <person name="Montfort J."/>
            <person name="Robinson-Rechavi M."/>
            <person name="Bucao C."/>
            <person name="Bouchez O."/>
            <person name="Gislard M."/>
            <person name="Lluch J."/>
            <person name="Milhes M."/>
            <person name="Lampietro C."/>
            <person name="Lopez Roques C."/>
            <person name="Donnadieu C."/>
            <person name="Braasch I."/>
            <person name="Desvignes T."/>
            <person name="Postlethwait J."/>
            <person name="Bobe J."/>
            <person name="Guiguen Y."/>
        </authorList>
    </citation>
    <scope>NUCLEOTIDE SEQUENCE [LARGE SCALE GENOMIC DNA]</scope>
    <source>
        <strain evidence="1">M-15738</strain>
        <tissue evidence="1">Blood</tissue>
    </source>
</reference>
<organism evidence="1 2">
    <name type="scientific">Alosa alosa</name>
    <name type="common">allis shad</name>
    <dbReference type="NCBI Taxonomy" id="278164"/>
    <lineage>
        <taxon>Eukaryota</taxon>
        <taxon>Metazoa</taxon>
        <taxon>Chordata</taxon>
        <taxon>Craniata</taxon>
        <taxon>Vertebrata</taxon>
        <taxon>Euteleostomi</taxon>
        <taxon>Actinopterygii</taxon>
        <taxon>Neopterygii</taxon>
        <taxon>Teleostei</taxon>
        <taxon>Clupei</taxon>
        <taxon>Clupeiformes</taxon>
        <taxon>Clupeoidei</taxon>
        <taxon>Clupeidae</taxon>
        <taxon>Alosa</taxon>
    </lineage>
</organism>
<protein>
    <submittedName>
        <fullName evidence="1">Uncharacterized protein</fullName>
    </submittedName>
</protein>
<proteinExistence type="predicted"/>